<dbReference type="AlphaFoldDB" id="A0A3L6SY97"/>
<dbReference type="EMBL" id="PQIB02000003">
    <property type="protein sequence ID" value="RLN28418.1"/>
    <property type="molecule type" value="Genomic_DNA"/>
</dbReference>
<evidence type="ECO:0000313" key="3">
    <source>
        <dbReference type="Proteomes" id="UP000275267"/>
    </source>
</evidence>
<keyword evidence="3" id="KW-1185">Reference proteome</keyword>
<dbReference type="Proteomes" id="UP000275267">
    <property type="component" value="Unassembled WGS sequence"/>
</dbReference>
<name>A0A3L6SY97_PANMI</name>
<feature type="region of interest" description="Disordered" evidence="1">
    <location>
        <begin position="143"/>
        <end position="163"/>
    </location>
</feature>
<feature type="compositionally biased region" description="Low complexity" evidence="1">
    <location>
        <begin position="91"/>
        <end position="103"/>
    </location>
</feature>
<organism evidence="2 3">
    <name type="scientific">Panicum miliaceum</name>
    <name type="common">Proso millet</name>
    <name type="synonym">Broomcorn millet</name>
    <dbReference type="NCBI Taxonomy" id="4540"/>
    <lineage>
        <taxon>Eukaryota</taxon>
        <taxon>Viridiplantae</taxon>
        <taxon>Streptophyta</taxon>
        <taxon>Embryophyta</taxon>
        <taxon>Tracheophyta</taxon>
        <taxon>Spermatophyta</taxon>
        <taxon>Magnoliopsida</taxon>
        <taxon>Liliopsida</taxon>
        <taxon>Poales</taxon>
        <taxon>Poaceae</taxon>
        <taxon>PACMAD clade</taxon>
        <taxon>Panicoideae</taxon>
        <taxon>Panicodae</taxon>
        <taxon>Paniceae</taxon>
        <taxon>Panicinae</taxon>
        <taxon>Panicum</taxon>
        <taxon>Panicum sect. Panicum</taxon>
    </lineage>
</organism>
<sequence length="163" mass="17187">MDAADELHATAMSSTSSDSSAQRRPKKPNKREVAHLARHVPDRRDGRAAHLNFPHLARELPRPASASRADIQAAAAAGDGTTAKCEGDVVSADSSSSSSPAGTGLAGSGGEMNALVEVFDRPDDLVLDLIEGLRSLVIGVLDRSSGGGGRRVRRRRRGRFRPV</sequence>
<accession>A0A3L6SY97</accession>
<evidence type="ECO:0000313" key="2">
    <source>
        <dbReference type="EMBL" id="RLN28418.1"/>
    </source>
</evidence>
<comment type="caution">
    <text evidence="2">The sequence shown here is derived from an EMBL/GenBank/DDBJ whole genome shotgun (WGS) entry which is preliminary data.</text>
</comment>
<feature type="compositionally biased region" description="Low complexity" evidence="1">
    <location>
        <begin position="64"/>
        <end position="83"/>
    </location>
</feature>
<feature type="compositionally biased region" description="Basic and acidic residues" evidence="1">
    <location>
        <begin position="30"/>
        <end position="48"/>
    </location>
</feature>
<protein>
    <submittedName>
        <fullName evidence="2">Uncharacterized protein</fullName>
    </submittedName>
</protein>
<proteinExistence type="predicted"/>
<evidence type="ECO:0000256" key="1">
    <source>
        <dbReference type="SAM" id="MobiDB-lite"/>
    </source>
</evidence>
<gene>
    <name evidence="2" type="ORF">C2845_PM05G16720</name>
</gene>
<reference evidence="3" key="1">
    <citation type="journal article" date="2019" name="Nat. Commun.">
        <title>The genome of broomcorn millet.</title>
        <authorList>
            <person name="Zou C."/>
            <person name="Miki D."/>
            <person name="Li D."/>
            <person name="Tang Q."/>
            <person name="Xiao L."/>
            <person name="Rajput S."/>
            <person name="Deng P."/>
            <person name="Jia W."/>
            <person name="Huang R."/>
            <person name="Zhang M."/>
            <person name="Sun Y."/>
            <person name="Hu J."/>
            <person name="Fu X."/>
            <person name="Schnable P.S."/>
            <person name="Li F."/>
            <person name="Zhang H."/>
            <person name="Feng B."/>
            <person name="Zhu X."/>
            <person name="Liu R."/>
            <person name="Schnable J.C."/>
            <person name="Zhu J.-K."/>
            <person name="Zhang H."/>
        </authorList>
    </citation>
    <scope>NUCLEOTIDE SEQUENCE [LARGE SCALE GENOMIC DNA]</scope>
</reference>
<feature type="region of interest" description="Disordered" evidence="1">
    <location>
        <begin position="1"/>
        <end position="109"/>
    </location>
</feature>
<feature type="compositionally biased region" description="Basic residues" evidence="1">
    <location>
        <begin position="150"/>
        <end position="163"/>
    </location>
</feature>